<name>A0AAW2GW76_9HYME</name>
<organism evidence="1 2">
    <name type="scientific">Cardiocondyla obscurior</name>
    <dbReference type="NCBI Taxonomy" id="286306"/>
    <lineage>
        <taxon>Eukaryota</taxon>
        <taxon>Metazoa</taxon>
        <taxon>Ecdysozoa</taxon>
        <taxon>Arthropoda</taxon>
        <taxon>Hexapoda</taxon>
        <taxon>Insecta</taxon>
        <taxon>Pterygota</taxon>
        <taxon>Neoptera</taxon>
        <taxon>Endopterygota</taxon>
        <taxon>Hymenoptera</taxon>
        <taxon>Apocrita</taxon>
        <taxon>Aculeata</taxon>
        <taxon>Formicoidea</taxon>
        <taxon>Formicidae</taxon>
        <taxon>Myrmicinae</taxon>
        <taxon>Cardiocondyla</taxon>
    </lineage>
</organism>
<accession>A0AAW2GW76</accession>
<keyword evidence="2" id="KW-1185">Reference proteome</keyword>
<dbReference type="Proteomes" id="UP001430953">
    <property type="component" value="Unassembled WGS sequence"/>
</dbReference>
<dbReference type="AlphaFoldDB" id="A0AAW2GW76"/>
<proteinExistence type="predicted"/>
<reference evidence="1 2" key="1">
    <citation type="submission" date="2023-03" db="EMBL/GenBank/DDBJ databases">
        <title>High recombination rates correlate with genetic variation in Cardiocondyla obscurior ants.</title>
        <authorList>
            <person name="Errbii M."/>
        </authorList>
    </citation>
    <scope>NUCLEOTIDE SEQUENCE [LARGE SCALE GENOMIC DNA]</scope>
    <source>
        <strain evidence="1">Alpha-2009</strain>
        <tissue evidence="1">Whole body</tissue>
    </source>
</reference>
<gene>
    <name evidence="1" type="ORF">PUN28_002827</name>
</gene>
<evidence type="ECO:0000313" key="1">
    <source>
        <dbReference type="EMBL" id="KAL0131543.1"/>
    </source>
</evidence>
<evidence type="ECO:0000313" key="2">
    <source>
        <dbReference type="Proteomes" id="UP001430953"/>
    </source>
</evidence>
<sequence>MLAYIRIVIRIIAMEMRNVVEVARKWCQEEAWYMRKGLQKITVTNTTELQPVLLPARPKCNFNISNQYLLRD</sequence>
<comment type="caution">
    <text evidence="1">The sequence shown here is derived from an EMBL/GenBank/DDBJ whole genome shotgun (WGS) entry which is preliminary data.</text>
</comment>
<dbReference type="EMBL" id="JADYXP020000002">
    <property type="protein sequence ID" value="KAL0131543.1"/>
    <property type="molecule type" value="Genomic_DNA"/>
</dbReference>
<protein>
    <submittedName>
        <fullName evidence="1">Uncharacterized protein</fullName>
    </submittedName>
</protein>